<feature type="coiled-coil region" evidence="1">
    <location>
        <begin position="170"/>
        <end position="218"/>
    </location>
</feature>
<feature type="region of interest" description="Disordered" evidence="2">
    <location>
        <begin position="317"/>
        <end position="337"/>
    </location>
</feature>
<protein>
    <submittedName>
        <fullName evidence="3">Coiled-coil domain-containing protein 170</fullName>
    </submittedName>
</protein>
<proteinExistence type="predicted"/>
<feature type="region of interest" description="Disordered" evidence="2">
    <location>
        <begin position="354"/>
        <end position="391"/>
    </location>
</feature>
<name>A0A5C6P138_9TELE</name>
<evidence type="ECO:0000313" key="3">
    <source>
        <dbReference type="EMBL" id="TWW71787.1"/>
    </source>
</evidence>
<dbReference type="Proteomes" id="UP000324091">
    <property type="component" value="Chromosome 16"/>
</dbReference>
<accession>A0A5C6P138</accession>
<evidence type="ECO:0000313" key="4">
    <source>
        <dbReference type="Proteomes" id="UP000324091"/>
    </source>
</evidence>
<comment type="caution">
    <text evidence="3">The sequence shown here is derived from an EMBL/GenBank/DDBJ whole genome shotgun (WGS) entry which is preliminary data.</text>
</comment>
<dbReference type="SUPFAM" id="SSF57997">
    <property type="entry name" value="Tropomyosin"/>
    <property type="match status" value="1"/>
</dbReference>
<evidence type="ECO:0000256" key="2">
    <source>
        <dbReference type="SAM" id="MobiDB-lite"/>
    </source>
</evidence>
<dbReference type="InterPro" id="IPR039139">
    <property type="entry name" value="CCDC170-like"/>
</dbReference>
<organism evidence="3 4">
    <name type="scientific">Takifugu flavidus</name>
    <name type="common">sansaifugu</name>
    <dbReference type="NCBI Taxonomy" id="433684"/>
    <lineage>
        <taxon>Eukaryota</taxon>
        <taxon>Metazoa</taxon>
        <taxon>Chordata</taxon>
        <taxon>Craniata</taxon>
        <taxon>Vertebrata</taxon>
        <taxon>Euteleostomi</taxon>
        <taxon>Actinopterygii</taxon>
        <taxon>Neopterygii</taxon>
        <taxon>Teleostei</taxon>
        <taxon>Neoteleostei</taxon>
        <taxon>Acanthomorphata</taxon>
        <taxon>Eupercaria</taxon>
        <taxon>Tetraodontiformes</taxon>
        <taxon>Tetradontoidea</taxon>
        <taxon>Tetraodontidae</taxon>
        <taxon>Takifugu</taxon>
    </lineage>
</organism>
<dbReference type="AlphaFoldDB" id="A0A5C6P138"/>
<dbReference type="PANTHER" id="PTHR18863">
    <property type="entry name" value="TSEC-2-RELATED"/>
    <property type="match status" value="1"/>
</dbReference>
<feature type="coiled-coil region" evidence="1">
    <location>
        <begin position="76"/>
        <end position="131"/>
    </location>
</feature>
<dbReference type="EMBL" id="RHFK02000008">
    <property type="protein sequence ID" value="TWW71787.1"/>
    <property type="molecule type" value="Genomic_DNA"/>
</dbReference>
<dbReference type="Gene3D" id="1.20.5.170">
    <property type="match status" value="1"/>
</dbReference>
<dbReference type="PANTHER" id="PTHR18863:SF4">
    <property type="entry name" value="COILED-COIL DOMAIN-CONTAINING PROTEIN 170"/>
    <property type="match status" value="1"/>
</dbReference>
<keyword evidence="4" id="KW-1185">Reference proteome</keyword>
<evidence type="ECO:0000256" key="1">
    <source>
        <dbReference type="SAM" id="Coils"/>
    </source>
</evidence>
<reference evidence="3 4" key="1">
    <citation type="submission" date="2019-04" db="EMBL/GenBank/DDBJ databases">
        <title>Chromosome genome assembly for Takifugu flavidus.</title>
        <authorList>
            <person name="Xiao S."/>
        </authorList>
    </citation>
    <scope>NUCLEOTIDE SEQUENCE [LARGE SCALE GENOMIC DNA]</scope>
    <source>
        <strain evidence="3">HTHZ2018</strain>
        <tissue evidence="3">Muscle</tissue>
    </source>
</reference>
<sequence>MENFDEVDQSQVRERLKMRIGVLEECVKSFELECKSGSETTVRLTAELDRERRKVASSSAAFDSLKLELHDLVAGRRDMEMEKETLLERVEASKRVIEAGRRESLCLEKQVKELERRLQQSHGETRAAEERLQAFLGKVASLLQVKSETVVVPTERDVLHVVENLCNERLSNMEARLARVSEQLSEQTELHHSAAQRAELAERQVHDLRQRLHMAETELLTAHVQRDGLRQSKEHYEGFVEQLSERMNIENIAADLSFDMTLKLIQSRVQQLIQQEAAALVESRHLTSSLQRKLKSQKDQLESKGLHVQLLRKKVSELEEEKKRHSGEEDNAHREVKKLQKRLERLQNELRATKVSNTELKAQMSHTNELKVEGRGVQAGDKSRGSFSASF</sequence>
<feature type="compositionally biased region" description="Polar residues" evidence="2">
    <location>
        <begin position="354"/>
        <end position="367"/>
    </location>
</feature>
<gene>
    <name evidence="3" type="ORF">D4764_16G0002840</name>
</gene>
<keyword evidence="1" id="KW-0175">Coiled coil</keyword>